<dbReference type="Proteomes" id="UP001632037">
    <property type="component" value="Unassembled WGS sequence"/>
</dbReference>
<evidence type="ECO:0000313" key="1">
    <source>
        <dbReference type="EMBL" id="KAL3663315.1"/>
    </source>
</evidence>
<evidence type="ECO:0000313" key="2">
    <source>
        <dbReference type="Proteomes" id="UP001632037"/>
    </source>
</evidence>
<gene>
    <name evidence="1" type="ORF">V7S43_011723</name>
</gene>
<accession>A0ABD3F8X7</accession>
<proteinExistence type="predicted"/>
<protein>
    <submittedName>
        <fullName evidence="1">Uncharacterized protein</fullName>
    </submittedName>
</protein>
<keyword evidence="2" id="KW-1185">Reference proteome</keyword>
<organism evidence="1 2">
    <name type="scientific">Phytophthora oleae</name>
    <dbReference type="NCBI Taxonomy" id="2107226"/>
    <lineage>
        <taxon>Eukaryota</taxon>
        <taxon>Sar</taxon>
        <taxon>Stramenopiles</taxon>
        <taxon>Oomycota</taxon>
        <taxon>Peronosporomycetes</taxon>
        <taxon>Peronosporales</taxon>
        <taxon>Peronosporaceae</taxon>
        <taxon>Phytophthora</taxon>
    </lineage>
</organism>
<comment type="caution">
    <text evidence="1">The sequence shown here is derived from an EMBL/GenBank/DDBJ whole genome shotgun (WGS) entry which is preliminary data.</text>
</comment>
<dbReference type="EMBL" id="JBIMZQ010000028">
    <property type="protein sequence ID" value="KAL3663315.1"/>
    <property type="molecule type" value="Genomic_DNA"/>
</dbReference>
<sequence>MAATLPDISLESGESMLAKGPEELNRFMVGTLEPAIASEMPQLEVRYKNLSVTADITITEGVTEKSELPTLFNAVAKTFARRDEWCARRSSRTPVACSRRGRSLWS</sequence>
<dbReference type="AlphaFoldDB" id="A0ABD3F8X7"/>
<reference evidence="1 2" key="1">
    <citation type="submission" date="2024-09" db="EMBL/GenBank/DDBJ databases">
        <title>Genome sequencing and assembly of Phytophthora oleae, isolate VK10A, causative agent of rot of olive drupes.</title>
        <authorList>
            <person name="Conti Taguali S."/>
            <person name="Riolo M."/>
            <person name="La Spada F."/>
            <person name="Cacciola S.O."/>
            <person name="Dionisio G."/>
        </authorList>
    </citation>
    <scope>NUCLEOTIDE SEQUENCE [LARGE SCALE GENOMIC DNA]</scope>
    <source>
        <strain evidence="1 2">VK10A</strain>
    </source>
</reference>
<name>A0ABD3F8X7_9STRA</name>